<feature type="compositionally biased region" description="Low complexity" evidence="1">
    <location>
        <begin position="26"/>
        <end position="43"/>
    </location>
</feature>
<feature type="non-terminal residue" evidence="2">
    <location>
        <position position="240"/>
    </location>
</feature>
<evidence type="ECO:0000313" key="2">
    <source>
        <dbReference type="EMBL" id="TRM55931.1"/>
    </source>
</evidence>
<dbReference type="OrthoDB" id="3070881at2759"/>
<comment type="caution">
    <text evidence="2">The sequence shown here is derived from an EMBL/GenBank/DDBJ whole genome shotgun (WGS) entry which is preliminary data.</text>
</comment>
<dbReference type="Proteomes" id="UP000320762">
    <property type="component" value="Unassembled WGS sequence"/>
</dbReference>
<accession>A0A550BTS4</accession>
<protein>
    <submittedName>
        <fullName evidence="2">Uncharacterized protein</fullName>
    </submittedName>
</protein>
<sequence>MGSGQPGSVGSGPGRPGSMGSGPGRPGSCSSGPGASRPGSVGSAAQLPGPSQAPTLPAPGSSFLSTATDDDDISAFVQDIDRRKPLHARRPPARSPEEPQGEDRERRPVPSERRPLGEERTLTPGDVGRAARPQPAQPQPPDDAPQSPPGRVLATEDEVDARLRAMNDQFMESMRGLGGRGRGAGGSGATSAGGSGATSRLADEGGTTSQGSEEVIGRLELEGQGEGSPGGALGFRRGGA</sequence>
<feature type="compositionally biased region" description="Pro residues" evidence="1">
    <location>
        <begin position="135"/>
        <end position="148"/>
    </location>
</feature>
<feature type="compositionally biased region" description="Gly residues" evidence="1">
    <location>
        <begin position="176"/>
        <end position="196"/>
    </location>
</feature>
<dbReference type="EMBL" id="VDMD01000086">
    <property type="protein sequence ID" value="TRM55931.1"/>
    <property type="molecule type" value="Genomic_DNA"/>
</dbReference>
<proteinExistence type="predicted"/>
<evidence type="ECO:0000313" key="3">
    <source>
        <dbReference type="Proteomes" id="UP000320762"/>
    </source>
</evidence>
<feature type="compositionally biased region" description="Basic and acidic residues" evidence="1">
    <location>
        <begin position="95"/>
        <end position="121"/>
    </location>
</feature>
<keyword evidence="3" id="KW-1185">Reference proteome</keyword>
<dbReference type="STRING" id="97359.A0A550BTS4"/>
<reference evidence="2 3" key="1">
    <citation type="journal article" date="2019" name="New Phytol.">
        <title>Comparative genomics reveals unique wood-decay strategies and fruiting body development in the Schizophyllaceae.</title>
        <authorList>
            <person name="Almasi E."/>
            <person name="Sahu N."/>
            <person name="Krizsan K."/>
            <person name="Balint B."/>
            <person name="Kovacs G.M."/>
            <person name="Kiss B."/>
            <person name="Cseklye J."/>
            <person name="Drula E."/>
            <person name="Henrissat B."/>
            <person name="Nagy I."/>
            <person name="Chovatia M."/>
            <person name="Adam C."/>
            <person name="LaButti K."/>
            <person name="Lipzen A."/>
            <person name="Riley R."/>
            <person name="Grigoriev I.V."/>
            <person name="Nagy L.G."/>
        </authorList>
    </citation>
    <scope>NUCLEOTIDE SEQUENCE [LARGE SCALE GENOMIC DNA]</scope>
    <source>
        <strain evidence="2 3">NL-1724</strain>
    </source>
</reference>
<gene>
    <name evidence="2" type="ORF">BD626DRAFT_521434</name>
</gene>
<feature type="compositionally biased region" description="Gly residues" evidence="1">
    <location>
        <begin position="224"/>
        <end position="240"/>
    </location>
</feature>
<organism evidence="2 3">
    <name type="scientific">Schizophyllum amplum</name>
    <dbReference type="NCBI Taxonomy" id="97359"/>
    <lineage>
        <taxon>Eukaryota</taxon>
        <taxon>Fungi</taxon>
        <taxon>Dikarya</taxon>
        <taxon>Basidiomycota</taxon>
        <taxon>Agaricomycotina</taxon>
        <taxon>Agaricomycetes</taxon>
        <taxon>Agaricomycetidae</taxon>
        <taxon>Agaricales</taxon>
        <taxon>Schizophyllaceae</taxon>
        <taxon>Schizophyllum</taxon>
    </lineage>
</organism>
<feature type="region of interest" description="Disordered" evidence="1">
    <location>
        <begin position="1"/>
        <end position="240"/>
    </location>
</feature>
<name>A0A550BTS4_9AGAR</name>
<feature type="compositionally biased region" description="Gly residues" evidence="1">
    <location>
        <begin position="1"/>
        <end position="25"/>
    </location>
</feature>
<evidence type="ECO:0000256" key="1">
    <source>
        <dbReference type="SAM" id="MobiDB-lite"/>
    </source>
</evidence>
<dbReference type="AlphaFoldDB" id="A0A550BTS4"/>